<proteinExistence type="inferred from homology"/>
<name>A0A972K0P4_9BACL</name>
<keyword evidence="2" id="KW-0680">Restriction system</keyword>
<dbReference type="RefSeq" id="WP_171653100.1">
    <property type="nucleotide sequence ID" value="NZ_WHOD01000066.1"/>
</dbReference>
<dbReference type="PANTHER" id="PTHR43140:SF1">
    <property type="entry name" value="TYPE I RESTRICTION ENZYME ECOKI SPECIFICITY SUBUNIT"/>
    <property type="match status" value="1"/>
</dbReference>
<dbReference type="Proteomes" id="UP000641588">
    <property type="component" value="Unassembled WGS sequence"/>
</dbReference>
<evidence type="ECO:0000259" key="5">
    <source>
        <dbReference type="Pfam" id="PF01420"/>
    </source>
</evidence>
<evidence type="ECO:0000256" key="4">
    <source>
        <dbReference type="ARBA" id="ARBA00038652"/>
    </source>
</evidence>
<keyword evidence="7" id="KW-1185">Reference proteome</keyword>
<evidence type="ECO:0000256" key="2">
    <source>
        <dbReference type="ARBA" id="ARBA00022747"/>
    </source>
</evidence>
<organism evidence="6 7">
    <name type="scientific">Paenibacillus foliorum</name>
    <dbReference type="NCBI Taxonomy" id="2654974"/>
    <lineage>
        <taxon>Bacteria</taxon>
        <taxon>Bacillati</taxon>
        <taxon>Bacillota</taxon>
        <taxon>Bacilli</taxon>
        <taxon>Bacillales</taxon>
        <taxon>Paenibacillaceae</taxon>
        <taxon>Paenibacillus</taxon>
    </lineage>
</organism>
<dbReference type="InterPro" id="IPR000055">
    <property type="entry name" value="Restrct_endonuc_typeI_TRD"/>
</dbReference>
<dbReference type="InterPro" id="IPR051212">
    <property type="entry name" value="Type-I_RE_S_subunit"/>
</dbReference>
<dbReference type="Pfam" id="PF01420">
    <property type="entry name" value="Methylase_S"/>
    <property type="match status" value="2"/>
</dbReference>
<dbReference type="Gene3D" id="3.90.220.20">
    <property type="entry name" value="DNA methylase specificity domains"/>
    <property type="match status" value="2"/>
</dbReference>
<feature type="domain" description="Type I restriction modification DNA specificity" evidence="5">
    <location>
        <begin position="316"/>
        <end position="476"/>
    </location>
</feature>
<comment type="subunit">
    <text evidence="4">The methyltransferase is composed of M and S polypeptides.</text>
</comment>
<dbReference type="SUPFAM" id="SSF116734">
    <property type="entry name" value="DNA methylase specificity domain"/>
    <property type="match status" value="2"/>
</dbReference>
<evidence type="ECO:0000256" key="3">
    <source>
        <dbReference type="ARBA" id="ARBA00023125"/>
    </source>
</evidence>
<protein>
    <submittedName>
        <fullName evidence="6">Restriction endonuclease</fullName>
    </submittedName>
</protein>
<gene>
    <name evidence="6" type="ORF">GC093_16870</name>
</gene>
<evidence type="ECO:0000256" key="1">
    <source>
        <dbReference type="ARBA" id="ARBA00010923"/>
    </source>
</evidence>
<feature type="domain" description="Type I restriction modification DNA specificity" evidence="5">
    <location>
        <begin position="68"/>
        <end position="229"/>
    </location>
</feature>
<evidence type="ECO:0000313" key="6">
    <source>
        <dbReference type="EMBL" id="NOU94881.1"/>
    </source>
</evidence>
<dbReference type="GO" id="GO:0004519">
    <property type="term" value="F:endonuclease activity"/>
    <property type="evidence" value="ECO:0007669"/>
    <property type="project" value="UniProtKB-KW"/>
</dbReference>
<dbReference type="InterPro" id="IPR044946">
    <property type="entry name" value="Restrct_endonuc_typeI_TRD_sf"/>
</dbReference>
<comment type="caution">
    <text evidence="6">The sequence shown here is derived from an EMBL/GenBank/DDBJ whole genome shotgun (WGS) entry which is preliminary data.</text>
</comment>
<reference evidence="6" key="1">
    <citation type="submission" date="2019-10" db="EMBL/GenBank/DDBJ databases">
        <title>Description of Paenibacillus glebae sp. nov.</title>
        <authorList>
            <person name="Carlier A."/>
            <person name="Qi S."/>
        </authorList>
    </citation>
    <scope>NUCLEOTIDE SEQUENCE</scope>
    <source>
        <strain evidence="6">LMG 31456</strain>
    </source>
</reference>
<accession>A0A972K0P4</accession>
<evidence type="ECO:0000313" key="7">
    <source>
        <dbReference type="Proteomes" id="UP000641588"/>
    </source>
</evidence>
<keyword evidence="6" id="KW-0540">Nuclease</keyword>
<keyword evidence="3" id="KW-0238">DNA-binding</keyword>
<dbReference type="EMBL" id="WHOD01000066">
    <property type="protein sequence ID" value="NOU94881.1"/>
    <property type="molecule type" value="Genomic_DNA"/>
</dbReference>
<keyword evidence="6" id="KW-0255">Endonuclease</keyword>
<keyword evidence="6" id="KW-0378">Hydrolase</keyword>
<comment type="similarity">
    <text evidence="1">Belongs to the type-I restriction system S methylase family.</text>
</comment>
<dbReference type="GO" id="GO:0003677">
    <property type="term" value="F:DNA binding"/>
    <property type="evidence" value="ECO:0007669"/>
    <property type="project" value="UniProtKB-KW"/>
</dbReference>
<dbReference type="CDD" id="cd17246">
    <property type="entry name" value="RMtype1_S_SonII-TRD2-CR2_like"/>
    <property type="match status" value="1"/>
</dbReference>
<dbReference type="GO" id="GO:0009307">
    <property type="term" value="P:DNA restriction-modification system"/>
    <property type="evidence" value="ECO:0007669"/>
    <property type="project" value="UniProtKB-KW"/>
</dbReference>
<sequence length="492" mass="56943">MNAQDLKNSILQLAIQGKLVGQRREEGTAEELYQQIQVEKAKLIKEGKIKKEKPLPEIKEDEIPFEIPESWKWVRFGEVIDVRDGTHDTPKYVNEGVPLVTSKNLNYGKIDFDNAKLISIEDADKINKRSLVEDSDILFAMIGSIGNPVLVKKDREFSIKNMALFKTISNSLFSMEYLLWYLQLEQVFMKKKASGGVQSFVSLSFLRNYIMPLPPLEEQKRIVAKIEELMPYVKKHGEAHSKLVVFNKKFPEDMQKSILQYAIQGRLVEQREDEGTAEELYQQIQEEKAMLIKVGKIKKEKPLPEITEEEIPFDIPNSWKWVRLGDISLNIGDIDHKMPPTVKDGYPYVSPLNFTTNSIDYDGAKKIGQNDFEHLSKKIKPERNDIIFPRYGTIGVIRMVDTDREFLVSYSCCTIKNIEKYIYPKYVFHTLKSGVIKKEINRYINKTTQPNIGLESIKKFMIPIPPLEEQKRIVVKIEEMMPYCQQLVQATL</sequence>
<dbReference type="PANTHER" id="PTHR43140">
    <property type="entry name" value="TYPE-1 RESTRICTION ENZYME ECOKI SPECIFICITY PROTEIN"/>
    <property type="match status" value="1"/>
</dbReference>
<dbReference type="AlphaFoldDB" id="A0A972K0P4"/>